<organism evidence="2 3">
    <name type="scientific">Paenalcaligenes hominis</name>
    <dbReference type="NCBI Taxonomy" id="643674"/>
    <lineage>
        <taxon>Bacteria</taxon>
        <taxon>Pseudomonadati</taxon>
        <taxon>Pseudomonadota</taxon>
        <taxon>Betaproteobacteria</taxon>
        <taxon>Burkholderiales</taxon>
        <taxon>Alcaligenaceae</taxon>
        <taxon>Paenalcaligenes</taxon>
    </lineage>
</organism>
<dbReference type="STRING" id="643674.PAEH1_07385"/>
<dbReference type="PANTHER" id="PTHR43798:SF33">
    <property type="entry name" value="HYDROLASE, PUTATIVE (AFU_ORTHOLOGUE AFUA_2G14860)-RELATED"/>
    <property type="match status" value="1"/>
</dbReference>
<dbReference type="GO" id="GO:0016020">
    <property type="term" value="C:membrane"/>
    <property type="evidence" value="ECO:0007669"/>
    <property type="project" value="TreeGrafter"/>
</dbReference>
<accession>A0A1U9K034</accession>
<dbReference type="OrthoDB" id="9780765at2"/>
<dbReference type="Gene3D" id="3.40.50.1820">
    <property type="entry name" value="alpha/beta hydrolase"/>
    <property type="match status" value="1"/>
</dbReference>
<reference evidence="2 3" key="1">
    <citation type="submission" date="2017-01" db="EMBL/GenBank/DDBJ databases">
        <title>Complete Genome Sequence of Paenalcaligenes hominis, Isolated from a paraplegic Patient with neurogenic bladder.</title>
        <authorList>
            <person name="Mukhopadhyay R."/>
            <person name="Joaquin J."/>
            <person name="Hogue R."/>
            <person name="Kilaru A."/>
            <person name="Jospin G."/>
            <person name="Mars K."/>
            <person name="Eisen J.A."/>
            <person name="Chaturvedi V."/>
        </authorList>
    </citation>
    <scope>NUCLEOTIDE SEQUENCE [LARGE SCALE GENOMIC DNA]</scope>
    <source>
        <strain evidence="2 3">15S00501</strain>
    </source>
</reference>
<protein>
    <recommendedName>
        <fullName evidence="1">AB hydrolase-1 domain-containing protein</fullName>
    </recommendedName>
</protein>
<dbReference type="InterPro" id="IPR029058">
    <property type="entry name" value="AB_hydrolase_fold"/>
</dbReference>
<dbReference type="InterPro" id="IPR000073">
    <property type="entry name" value="AB_hydrolase_1"/>
</dbReference>
<gene>
    <name evidence="2" type="ORF">PAEH1_07385</name>
</gene>
<evidence type="ECO:0000259" key="1">
    <source>
        <dbReference type="Pfam" id="PF00561"/>
    </source>
</evidence>
<dbReference type="Pfam" id="PF00561">
    <property type="entry name" value="Abhydrolase_1"/>
    <property type="match status" value="1"/>
</dbReference>
<feature type="domain" description="AB hydrolase-1" evidence="1">
    <location>
        <begin position="29"/>
        <end position="255"/>
    </location>
</feature>
<dbReference type="SUPFAM" id="SSF53474">
    <property type="entry name" value="alpha/beta-Hydrolases"/>
    <property type="match status" value="1"/>
</dbReference>
<proteinExistence type="predicted"/>
<sequence>MLDQIESLYRQTATGLSYIDNQAEGDVYVLLHGISSGAKSWVKQFLTLSESCRLIAWDAPGYGESTALLTETPMATDYAQQIKQWIDELTIQTPVTVVGHSLGAMMGAAFAQLYPEQTKKLILINPAQGYGNHTDIEKERISRMRPELLERLGTAGMARERGPHLLAQTTPFNLEVVKAVSSGLTMHGVTQASYLLAYDTIDRYLPASSTDTLLCYGEKDTITPPKGMFDLKKKYPNLCLVSLPKAGHLAYLDQPELFNQHVFQL</sequence>
<dbReference type="KEGG" id="phn:PAEH1_07385"/>
<evidence type="ECO:0000313" key="3">
    <source>
        <dbReference type="Proteomes" id="UP000189369"/>
    </source>
</evidence>
<dbReference type="AlphaFoldDB" id="A0A1U9K034"/>
<evidence type="ECO:0000313" key="2">
    <source>
        <dbReference type="EMBL" id="AQS51423.1"/>
    </source>
</evidence>
<dbReference type="EMBL" id="CP019697">
    <property type="protein sequence ID" value="AQS51423.1"/>
    <property type="molecule type" value="Genomic_DNA"/>
</dbReference>
<dbReference type="Proteomes" id="UP000189369">
    <property type="component" value="Chromosome"/>
</dbReference>
<dbReference type="PANTHER" id="PTHR43798">
    <property type="entry name" value="MONOACYLGLYCEROL LIPASE"/>
    <property type="match status" value="1"/>
</dbReference>
<name>A0A1U9K034_9BURK</name>
<dbReference type="PRINTS" id="PR00111">
    <property type="entry name" value="ABHYDROLASE"/>
</dbReference>
<dbReference type="InterPro" id="IPR050266">
    <property type="entry name" value="AB_hydrolase_sf"/>
</dbReference>